<evidence type="ECO:0000313" key="2">
    <source>
        <dbReference type="Proteomes" id="UP001500879"/>
    </source>
</evidence>
<dbReference type="EMBL" id="BAAABX010000032">
    <property type="protein sequence ID" value="GAA0406249.1"/>
    <property type="molecule type" value="Genomic_DNA"/>
</dbReference>
<evidence type="ECO:0008006" key="3">
    <source>
        <dbReference type="Google" id="ProtNLM"/>
    </source>
</evidence>
<evidence type="ECO:0000313" key="1">
    <source>
        <dbReference type="EMBL" id="GAA0406249.1"/>
    </source>
</evidence>
<accession>A0ABN0YR53</accession>
<keyword evidence="2" id="KW-1185">Reference proteome</keyword>
<protein>
    <recommendedName>
        <fullName evidence="3">Phage gp6-like head-tail connector protein</fullName>
    </recommendedName>
</protein>
<dbReference type="Proteomes" id="UP001500879">
    <property type="component" value="Unassembled WGS sequence"/>
</dbReference>
<organism evidence="1 2">
    <name type="scientific">Streptomyces luteireticuli</name>
    <dbReference type="NCBI Taxonomy" id="173858"/>
    <lineage>
        <taxon>Bacteria</taxon>
        <taxon>Bacillati</taxon>
        <taxon>Actinomycetota</taxon>
        <taxon>Actinomycetes</taxon>
        <taxon>Kitasatosporales</taxon>
        <taxon>Streptomycetaceae</taxon>
        <taxon>Streptomyces</taxon>
    </lineage>
</organism>
<reference evidence="1 2" key="1">
    <citation type="journal article" date="2019" name="Int. J. Syst. Evol. Microbiol.">
        <title>The Global Catalogue of Microorganisms (GCM) 10K type strain sequencing project: providing services to taxonomists for standard genome sequencing and annotation.</title>
        <authorList>
            <consortium name="The Broad Institute Genomics Platform"/>
            <consortium name="The Broad Institute Genome Sequencing Center for Infectious Disease"/>
            <person name="Wu L."/>
            <person name="Ma J."/>
        </authorList>
    </citation>
    <scope>NUCLEOTIDE SEQUENCE [LARGE SCALE GENOMIC DNA]</scope>
    <source>
        <strain evidence="1 2">JCM 4788</strain>
    </source>
</reference>
<name>A0ABN0YR53_9ACTN</name>
<proteinExistence type="predicted"/>
<gene>
    <name evidence="1" type="ORF">GCM10010357_29010</name>
</gene>
<comment type="caution">
    <text evidence="1">The sequence shown here is derived from an EMBL/GenBank/DDBJ whole genome shotgun (WGS) entry which is preliminary data.</text>
</comment>
<dbReference type="RefSeq" id="WP_344024038.1">
    <property type="nucleotide sequence ID" value="NZ_BAAABX010000032.1"/>
</dbReference>
<sequence length="114" mass="12356">MPVSVVDIETRMGRTFEESERPRVEAFIVDAAALIQDYCGPRFDADAPVVRAVLAAEVMRWLAVQPGIVSERTGDMEIQYGPAASAQSLSPAAKAGLRRYRPALGTIPLTRGEP</sequence>